<keyword evidence="6" id="KW-1185">Reference proteome</keyword>
<dbReference type="Pfam" id="PF00561">
    <property type="entry name" value="Abhydrolase_1"/>
    <property type="match status" value="1"/>
</dbReference>
<evidence type="ECO:0000313" key="6">
    <source>
        <dbReference type="Proteomes" id="UP000268857"/>
    </source>
</evidence>
<accession>A0A433NRH9</accession>
<dbReference type="Proteomes" id="UP000268857">
    <property type="component" value="Unassembled WGS sequence"/>
</dbReference>
<dbReference type="PANTHER" id="PTHR42916:SF1">
    <property type="entry name" value="PROTEIN PHYLLO, CHLOROPLASTIC"/>
    <property type="match status" value="1"/>
</dbReference>
<dbReference type="InterPro" id="IPR029058">
    <property type="entry name" value="AB_hydrolase_fold"/>
</dbReference>
<comment type="catalytic activity">
    <reaction evidence="3">
        <text>5-enolpyruvoyl-6-hydroxy-2-succinyl-cyclohex-3-ene-1-carboxylate = (1R,6R)-6-hydroxy-2-succinyl-cyclohexa-2,4-diene-1-carboxylate + pyruvate</text>
        <dbReference type="Rhea" id="RHEA:25597"/>
        <dbReference type="ChEBI" id="CHEBI:15361"/>
        <dbReference type="ChEBI" id="CHEBI:58689"/>
        <dbReference type="ChEBI" id="CHEBI:58818"/>
        <dbReference type="EC" id="4.2.99.20"/>
    </reaction>
</comment>
<reference evidence="5 6" key="1">
    <citation type="journal article" date="2019" name="Genome Biol. Evol.">
        <title>Day and night: Metabolic profiles and evolutionary relationships of six axenic non-marine cyanobacteria.</title>
        <authorList>
            <person name="Will S.E."/>
            <person name="Henke P."/>
            <person name="Boedeker C."/>
            <person name="Huang S."/>
            <person name="Brinkmann H."/>
            <person name="Rohde M."/>
            <person name="Jarek M."/>
            <person name="Friedl T."/>
            <person name="Seufert S."/>
            <person name="Schumacher M."/>
            <person name="Overmann J."/>
            <person name="Neumann-Schaal M."/>
            <person name="Petersen J."/>
        </authorList>
    </citation>
    <scope>NUCLEOTIDE SEQUENCE [LARGE SCALE GENOMIC DNA]</scope>
    <source>
        <strain evidence="5 6">PCC 6912</strain>
    </source>
</reference>
<feature type="domain" description="AB hydrolase-1" evidence="4">
    <location>
        <begin position="19"/>
        <end position="256"/>
    </location>
</feature>
<dbReference type="RefSeq" id="WP_016874228.1">
    <property type="nucleotide sequence ID" value="NZ_AJLN01000116.1"/>
</dbReference>
<organism evidence="5 6">
    <name type="scientific">Chlorogloeopsis fritschii PCC 6912</name>
    <dbReference type="NCBI Taxonomy" id="211165"/>
    <lineage>
        <taxon>Bacteria</taxon>
        <taxon>Bacillati</taxon>
        <taxon>Cyanobacteriota</taxon>
        <taxon>Cyanophyceae</taxon>
        <taxon>Nostocales</taxon>
        <taxon>Chlorogloeopsidaceae</taxon>
        <taxon>Chlorogloeopsis</taxon>
    </lineage>
</organism>
<comment type="subunit">
    <text evidence="3">Monomer.</text>
</comment>
<dbReference type="PANTHER" id="PTHR42916">
    <property type="entry name" value="2-SUCCINYL-5-ENOLPYRUVYL-6-HYDROXY-3-CYCLOHEXENE-1-CARBOXYLATE SYNTHASE"/>
    <property type="match status" value="1"/>
</dbReference>
<dbReference type="PRINTS" id="PR00111">
    <property type="entry name" value="ABHYDROLASE"/>
</dbReference>
<dbReference type="AlphaFoldDB" id="A0A433NRH9"/>
<evidence type="ECO:0000256" key="1">
    <source>
        <dbReference type="ARBA" id="ARBA00022428"/>
    </source>
</evidence>
<dbReference type="GO" id="GO:0042372">
    <property type="term" value="P:phylloquinone biosynthetic process"/>
    <property type="evidence" value="ECO:0007669"/>
    <property type="project" value="UniProtKB-UniRule"/>
</dbReference>
<dbReference type="STRING" id="211165.GCA_000317285_05211"/>
<dbReference type="InterPro" id="IPR000073">
    <property type="entry name" value="AB_hydrolase_1"/>
</dbReference>
<comment type="pathway">
    <text evidence="3">Cofactor biosynthesis; phylloquinone biosynthesis.</text>
</comment>
<comment type="function">
    <text evidence="3">Catalyzes a proton abstraction reaction that results in 2,5-elimination of pyruvate from 2-succinyl-5-enolpyruvyl-6-hydroxy-3-cyclohexene-1-carboxylate (SEPHCHC) and the formation of 2-succinyl-6-hydroxy-2,4-cyclohexadiene-1-carboxylate (SHCHC).</text>
</comment>
<dbReference type="OrthoDB" id="9808398at2"/>
<dbReference type="UniPathway" id="UPA01057">
    <property type="reaction ID" value="UER00900"/>
</dbReference>
<dbReference type="UniPathway" id="UPA00995"/>
<sequence length="275" mass="31816">MLIENYKYHYYFSGIPNKPLIIFLHGFMGNSYEFEEVIKLLKNEFYCLVIDLPGHGETQILGGDECYQMANTALSLINLLDDLKIPKGLLVGYSMGGRLALYLALHFHYRFTKVVLESASPGLPTEVERLKRIKSDEQIARKLDRIVEKSDWIAFLSHWYSQPIFGNIKNHPQFQHLIKIRLQNNPHELAKSLRFMGIGCQPSLWEKLKDNTIPLLLLAGEYDEKFIDINTKMAHICKSCRLKVISNAGHNIHFENTIAFVENIRQFFLEVEPMS</sequence>
<dbReference type="Gene3D" id="3.40.50.1820">
    <property type="entry name" value="alpha/beta hydrolase"/>
    <property type="match status" value="1"/>
</dbReference>
<dbReference type="InterPro" id="IPR022485">
    <property type="entry name" value="SHCHC_synthase_MenH"/>
</dbReference>
<comment type="pathway">
    <text evidence="3">Quinol/quinone metabolism; 1,4-dihydroxy-2-naphthoate biosynthesis; 1,4-dihydroxy-2-naphthoate from chorismate: step 3/7.</text>
</comment>
<dbReference type="GO" id="GO:0070205">
    <property type="term" value="F:2-succinyl-6-hydroxy-2,4-cyclohexadiene-1-carboxylate synthase activity"/>
    <property type="evidence" value="ECO:0007669"/>
    <property type="project" value="UniProtKB-UniRule"/>
</dbReference>
<proteinExistence type="inferred from homology"/>
<protein>
    <recommendedName>
        <fullName evidence="3">Putative 2-succinyl-6-hydroxy-2,4-cyclohexadiene-1-carboxylate synthase</fullName>
        <shortName evidence="3">SHCHC synthase</shortName>
        <ecNumber evidence="3">4.2.99.20</ecNumber>
    </recommendedName>
</protein>
<comment type="similarity">
    <text evidence="3">Belongs to the AB hydrolase superfamily. MenH family.</text>
</comment>
<dbReference type="NCBIfam" id="TIGR03695">
    <property type="entry name" value="menH_SHCHC"/>
    <property type="match status" value="1"/>
</dbReference>
<keyword evidence="2 3" id="KW-0456">Lyase</keyword>
<evidence type="ECO:0000259" key="4">
    <source>
        <dbReference type="Pfam" id="PF00561"/>
    </source>
</evidence>
<evidence type="ECO:0000313" key="5">
    <source>
        <dbReference type="EMBL" id="RUR86857.1"/>
    </source>
</evidence>
<name>A0A433NRH9_CHLFR</name>
<dbReference type="EC" id="4.2.99.20" evidence="3"/>
<comment type="caution">
    <text evidence="5">The sequence shown here is derived from an EMBL/GenBank/DDBJ whole genome shotgun (WGS) entry which is preliminary data.</text>
</comment>
<dbReference type="SUPFAM" id="SSF53474">
    <property type="entry name" value="alpha/beta-Hydrolases"/>
    <property type="match status" value="1"/>
</dbReference>
<evidence type="ECO:0000256" key="3">
    <source>
        <dbReference type="HAMAP-Rule" id="MF_01660"/>
    </source>
</evidence>
<dbReference type="EMBL" id="RSCJ01000001">
    <property type="protein sequence ID" value="RUR86857.1"/>
    <property type="molecule type" value="Genomic_DNA"/>
</dbReference>
<keyword evidence="1" id="KW-0474">Menaquinone biosynthesis</keyword>
<dbReference type="GO" id="GO:0009234">
    <property type="term" value="P:menaquinone biosynthetic process"/>
    <property type="evidence" value="ECO:0007669"/>
    <property type="project" value="UniProtKB-UniRule"/>
</dbReference>
<gene>
    <name evidence="3 5" type="primary">menH</name>
    <name evidence="5" type="ORF">PCC6912_03000</name>
</gene>
<dbReference type="HAMAP" id="MF_01660">
    <property type="entry name" value="MenH"/>
    <property type="match status" value="1"/>
</dbReference>
<evidence type="ECO:0000256" key="2">
    <source>
        <dbReference type="ARBA" id="ARBA00023239"/>
    </source>
</evidence>